<gene>
    <name evidence="1" type="ORF">KOY49_04310</name>
</gene>
<dbReference type="Proteomes" id="UP000677117">
    <property type="component" value="Chromosome"/>
</dbReference>
<dbReference type="RefSeq" id="WP_232736140.1">
    <property type="nucleotide sequence ID" value="NZ_CP076459.1"/>
</dbReference>
<reference evidence="1" key="1">
    <citation type="submission" date="2021-06" db="EMBL/GenBank/DDBJ databases">
        <title>An adapted protocol for Saccharibacteria cultivation: two new species join this phylum of Candidate Phyla Radiations.</title>
        <authorList>
            <person name="Ibrahim A."/>
            <person name="Maatouk M."/>
            <person name="Raoult D."/>
            <person name="Bittar F."/>
        </authorList>
    </citation>
    <scope>NUCLEOTIDE SEQUENCE</scope>
    <source>
        <strain evidence="1">IHU2</strain>
    </source>
</reference>
<evidence type="ECO:0000313" key="1">
    <source>
        <dbReference type="EMBL" id="QWQ31357.1"/>
    </source>
</evidence>
<dbReference type="EMBL" id="CP076459">
    <property type="protein sequence ID" value="QWQ31357.1"/>
    <property type="molecule type" value="Genomic_DNA"/>
</dbReference>
<dbReference type="KEGG" id="mvl:KOY49_04310"/>
<dbReference type="PROSITE" id="PS51257">
    <property type="entry name" value="PROKAR_LIPOPROTEIN"/>
    <property type="match status" value="1"/>
</dbReference>
<proteinExistence type="predicted"/>
<accession>A0A8F1M9J9</accession>
<protein>
    <submittedName>
        <fullName evidence="1">Uncharacterized protein</fullName>
    </submittedName>
</protein>
<keyword evidence="2" id="KW-1185">Reference proteome</keyword>
<evidence type="ECO:0000313" key="2">
    <source>
        <dbReference type="Proteomes" id="UP000677117"/>
    </source>
</evidence>
<organism evidence="1 2">
    <name type="scientific">Candidatus Minimicrobia vallesae</name>
    <dbReference type="NCBI Taxonomy" id="2841264"/>
    <lineage>
        <taxon>Bacteria</taxon>
        <taxon>Candidatus Saccharimonadota</taxon>
        <taxon>Candidatus Saccharimonadota incertae sedis</taxon>
        <taxon>Candidatus Minimicrobia</taxon>
    </lineage>
</organism>
<sequence>MLSDKSIGFVWSLVFIFWLLGLVSAACASRTASVRQLFVAIDVAFEFFIDDCFAC</sequence>
<dbReference type="AlphaFoldDB" id="A0A8F1M9J9"/>
<name>A0A8F1M9J9_9BACT</name>